<dbReference type="PROSITE" id="PS51707">
    <property type="entry name" value="CYTH"/>
    <property type="match status" value="1"/>
</dbReference>
<evidence type="ECO:0000259" key="1">
    <source>
        <dbReference type="PROSITE" id="PS51707"/>
    </source>
</evidence>
<protein>
    <submittedName>
        <fullName evidence="2">CYTH domain-containing protein</fullName>
    </submittedName>
</protein>
<dbReference type="EMBL" id="DSRP01000451">
    <property type="protein sequence ID" value="HGG92590.1"/>
    <property type="molecule type" value="Genomic_DNA"/>
</dbReference>
<dbReference type="AlphaFoldDB" id="A0A7C4EJ36"/>
<dbReference type="PANTHER" id="PTHR21028:SF2">
    <property type="entry name" value="CYTH DOMAIN-CONTAINING PROTEIN"/>
    <property type="match status" value="1"/>
</dbReference>
<dbReference type="InterPro" id="IPR023577">
    <property type="entry name" value="CYTH_domain"/>
</dbReference>
<dbReference type="Pfam" id="PF01928">
    <property type="entry name" value="CYTH"/>
    <property type="match status" value="1"/>
</dbReference>
<dbReference type="CDD" id="cd07890">
    <property type="entry name" value="CYTH-like_AC_IV-like"/>
    <property type="match status" value="1"/>
</dbReference>
<dbReference type="PANTHER" id="PTHR21028">
    <property type="entry name" value="SI:CH211-156B7.4"/>
    <property type="match status" value="1"/>
</dbReference>
<dbReference type="InterPro" id="IPR008173">
    <property type="entry name" value="Adenylyl_cyclase_CyaB"/>
</dbReference>
<dbReference type="InterPro" id="IPR033469">
    <property type="entry name" value="CYTH-like_dom_sf"/>
</dbReference>
<organism evidence="2">
    <name type="scientific">Fundidesulfovibrio putealis</name>
    <dbReference type="NCBI Taxonomy" id="270496"/>
    <lineage>
        <taxon>Bacteria</taxon>
        <taxon>Pseudomonadati</taxon>
        <taxon>Thermodesulfobacteriota</taxon>
        <taxon>Desulfovibrionia</taxon>
        <taxon>Desulfovibrionales</taxon>
        <taxon>Desulfovibrionaceae</taxon>
        <taxon>Fundidesulfovibrio</taxon>
    </lineage>
</organism>
<dbReference type="SMART" id="SM01118">
    <property type="entry name" value="CYTH"/>
    <property type="match status" value="1"/>
</dbReference>
<sequence>MALELEAKFAVESLARVAGRLRGLHAVPRPARAEANIVYDTPERALLARGELLRLRRTDKAVLTWKRPAPGEAVEGMKAMEEVETRVEDFEAMRAILNGLGYREALRYEKCRQVWTLPDAVVCLDLLPFGEFVEIEGTSQSIAATAALLGLDMAAASARTYHDLFRLHLAAHGLPEGDSFVFSPADDARVRAFLEEFQAR</sequence>
<comment type="caution">
    <text evidence="2">The sequence shown here is derived from an EMBL/GenBank/DDBJ whole genome shotgun (WGS) entry which is preliminary data.</text>
</comment>
<dbReference type="Gene3D" id="2.40.320.10">
    <property type="entry name" value="Hypothetical Protein Pfu-838710-001"/>
    <property type="match status" value="1"/>
</dbReference>
<accession>A0A7C4EJ36</accession>
<gene>
    <name evidence="2" type="ORF">ENR59_06510</name>
</gene>
<proteinExistence type="predicted"/>
<dbReference type="SUPFAM" id="SSF55154">
    <property type="entry name" value="CYTH-like phosphatases"/>
    <property type="match status" value="1"/>
</dbReference>
<name>A0A7C4EJ36_9BACT</name>
<feature type="domain" description="CYTH" evidence="1">
    <location>
        <begin position="2"/>
        <end position="167"/>
    </location>
</feature>
<reference evidence="2" key="1">
    <citation type="journal article" date="2020" name="mSystems">
        <title>Genome- and Community-Level Interaction Insights into Carbon Utilization and Element Cycling Functions of Hydrothermarchaeota in Hydrothermal Sediment.</title>
        <authorList>
            <person name="Zhou Z."/>
            <person name="Liu Y."/>
            <person name="Xu W."/>
            <person name="Pan J."/>
            <person name="Luo Z.H."/>
            <person name="Li M."/>
        </authorList>
    </citation>
    <scope>NUCLEOTIDE SEQUENCE [LARGE SCALE GENOMIC DNA]</scope>
    <source>
        <strain evidence="2">SpSt-413</strain>
    </source>
</reference>
<evidence type="ECO:0000313" key="2">
    <source>
        <dbReference type="EMBL" id="HGG92590.1"/>
    </source>
</evidence>